<dbReference type="EMBL" id="CP000100">
    <property type="protein sequence ID" value="ABB56421.1"/>
    <property type="molecule type" value="Genomic_DNA"/>
</dbReference>
<keyword evidence="3" id="KW-1185">Reference proteome</keyword>
<feature type="region of interest" description="Disordered" evidence="1">
    <location>
        <begin position="56"/>
        <end position="83"/>
    </location>
</feature>
<dbReference type="BioCyc" id="SYNEL:SYNPCC7942_0389-MONOMER"/>
<dbReference type="HOGENOM" id="CLU_2541368_0_0_3"/>
<dbReference type="PaxDb" id="1140-Synpcc7942_0389"/>
<dbReference type="KEGG" id="syf:Synpcc7942_0389"/>
<proteinExistence type="predicted"/>
<evidence type="ECO:0000313" key="3">
    <source>
        <dbReference type="Proteomes" id="UP000889800"/>
    </source>
</evidence>
<evidence type="ECO:0000313" key="2">
    <source>
        <dbReference type="EMBL" id="ABB56421.1"/>
    </source>
</evidence>
<dbReference type="AlphaFoldDB" id="Q31R98"/>
<gene>
    <name evidence="2" type="ordered locus">Synpcc7942_0389</name>
</gene>
<accession>Q31R98</accession>
<name>Q31R98_SYNE7</name>
<evidence type="ECO:0000256" key="1">
    <source>
        <dbReference type="SAM" id="MobiDB-lite"/>
    </source>
</evidence>
<organism evidence="2 3">
    <name type="scientific">Synechococcus elongatus (strain ATCC 33912 / PCC 7942 / FACHB-805)</name>
    <name type="common">Anacystis nidulans R2</name>
    <dbReference type="NCBI Taxonomy" id="1140"/>
    <lineage>
        <taxon>Bacteria</taxon>
        <taxon>Bacillati</taxon>
        <taxon>Cyanobacteriota</taxon>
        <taxon>Cyanophyceae</taxon>
        <taxon>Synechococcales</taxon>
        <taxon>Synechococcaceae</taxon>
        <taxon>Synechococcus</taxon>
    </lineage>
</organism>
<sequence>MHAVIYPVAWNSGYPWLPLGGNQWWGCLANFGFRASPATDRSILAVKVRDRCCRSDGDRFTGGNDPPLTHDRHPLKQWTNYKP</sequence>
<protein>
    <submittedName>
        <fullName evidence="2">Uncharacterized protein</fullName>
    </submittedName>
</protein>
<dbReference type="Proteomes" id="UP000889800">
    <property type="component" value="Chromosome"/>
</dbReference>
<reference evidence="3" key="1">
    <citation type="submission" date="2005-08" db="EMBL/GenBank/DDBJ databases">
        <title>Complete sequence of chromosome 1 of Synechococcus elongatus PCC 7942.</title>
        <authorList>
            <consortium name="US DOE Joint Genome Institute"/>
            <person name="Copeland A."/>
            <person name="Lucas S."/>
            <person name="Lapidus A."/>
            <person name="Barry K."/>
            <person name="Detter J.C."/>
            <person name="Glavina T."/>
            <person name="Hammon N."/>
            <person name="Israni S."/>
            <person name="Pitluck S."/>
            <person name="Schmutz J."/>
            <person name="Larimer F."/>
            <person name="Land M."/>
            <person name="Kyrpides N."/>
            <person name="Lykidis A."/>
            <person name="Richardson P."/>
        </authorList>
    </citation>
    <scope>NUCLEOTIDE SEQUENCE [LARGE SCALE GENOMIC DNA]</scope>
    <source>
        <strain evidence="3">ATCC 33912 / PCC 7942 / FACHB-805</strain>
    </source>
</reference>